<proteinExistence type="predicted"/>
<dbReference type="AlphaFoldDB" id="A0AAF0ZUI4"/>
<reference evidence="1" key="1">
    <citation type="submission" date="2023-08" db="EMBL/GenBank/DDBJ databases">
        <title>A de novo genome assembly of Solanum verrucosum Schlechtendal, a Mexican diploid species geographically isolated from the other diploid A-genome species in potato relatives.</title>
        <authorList>
            <person name="Hosaka K."/>
        </authorList>
    </citation>
    <scope>NUCLEOTIDE SEQUENCE</scope>
    <source>
        <tissue evidence="1">Young leaves</tissue>
    </source>
</reference>
<sequence length="50" mass="5690">MCAGVALIDEVHKTTVVKQSNMRQMNNLPLGIEWSYAMPSHILEKISFRT</sequence>
<name>A0AAF0ZUI4_SOLVR</name>
<dbReference type="Proteomes" id="UP001234989">
    <property type="component" value="Chromosome 10"/>
</dbReference>
<evidence type="ECO:0000313" key="1">
    <source>
        <dbReference type="EMBL" id="WMV49865.1"/>
    </source>
</evidence>
<keyword evidence="2" id="KW-1185">Reference proteome</keyword>
<accession>A0AAF0ZUI4</accession>
<gene>
    <name evidence="1" type="ORF">MTR67_043250</name>
</gene>
<protein>
    <submittedName>
        <fullName evidence="1">Uncharacterized protein</fullName>
    </submittedName>
</protein>
<organism evidence="1 2">
    <name type="scientific">Solanum verrucosum</name>
    <dbReference type="NCBI Taxonomy" id="315347"/>
    <lineage>
        <taxon>Eukaryota</taxon>
        <taxon>Viridiplantae</taxon>
        <taxon>Streptophyta</taxon>
        <taxon>Embryophyta</taxon>
        <taxon>Tracheophyta</taxon>
        <taxon>Spermatophyta</taxon>
        <taxon>Magnoliopsida</taxon>
        <taxon>eudicotyledons</taxon>
        <taxon>Gunneridae</taxon>
        <taxon>Pentapetalae</taxon>
        <taxon>asterids</taxon>
        <taxon>lamiids</taxon>
        <taxon>Solanales</taxon>
        <taxon>Solanaceae</taxon>
        <taxon>Solanoideae</taxon>
        <taxon>Solaneae</taxon>
        <taxon>Solanum</taxon>
    </lineage>
</organism>
<evidence type="ECO:0000313" key="2">
    <source>
        <dbReference type="Proteomes" id="UP001234989"/>
    </source>
</evidence>
<dbReference type="EMBL" id="CP133621">
    <property type="protein sequence ID" value="WMV49865.1"/>
    <property type="molecule type" value="Genomic_DNA"/>
</dbReference>